<evidence type="ECO:0000256" key="4">
    <source>
        <dbReference type="ARBA" id="ARBA00022989"/>
    </source>
</evidence>
<gene>
    <name evidence="9" type="ORF">AFUS01_LOCUS876</name>
</gene>
<name>A0A8J2J5K8_9HEXA</name>
<keyword evidence="5 8" id="KW-0472">Membrane</keyword>
<evidence type="ECO:0000256" key="8">
    <source>
        <dbReference type="SAM" id="Phobius"/>
    </source>
</evidence>
<keyword evidence="2" id="KW-1003">Cell membrane</keyword>
<evidence type="ECO:0000256" key="3">
    <source>
        <dbReference type="ARBA" id="ARBA00022692"/>
    </source>
</evidence>
<feature type="transmembrane region" description="Helical" evidence="8">
    <location>
        <begin position="452"/>
        <end position="476"/>
    </location>
</feature>
<proteinExistence type="predicted"/>
<evidence type="ECO:0000256" key="5">
    <source>
        <dbReference type="ARBA" id="ARBA00023136"/>
    </source>
</evidence>
<keyword evidence="7" id="KW-0325">Glycoprotein</keyword>
<dbReference type="InterPro" id="IPR052192">
    <property type="entry name" value="Insect_Ionotropic_Sensory_Rcpt"/>
</dbReference>
<organism evidence="9 10">
    <name type="scientific">Allacma fusca</name>
    <dbReference type="NCBI Taxonomy" id="39272"/>
    <lineage>
        <taxon>Eukaryota</taxon>
        <taxon>Metazoa</taxon>
        <taxon>Ecdysozoa</taxon>
        <taxon>Arthropoda</taxon>
        <taxon>Hexapoda</taxon>
        <taxon>Collembola</taxon>
        <taxon>Symphypleona</taxon>
        <taxon>Sminthuridae</taxon>
        <taxon>Allacma</taxon>
    </lineage>
</organism>
<sequence>NATPTNAIFIVINSQNVFQITTRSELLANLKLNPRKYEDVVESTRGHLLYERRVKINLSGKHFQISCVPAPPISILNDKGVQSDGMFHWFYFQSSKNFNFTYEMVIARGSGQKLSNGTWTLMLGKAHAGKTDFACMCAYSMDRVEDFSMSTYLYGVTGEFLTALPGTPINRKVLISPFTTGAWLLLGLSIFLVTILTYVIIMSDNGSQDIQLHSKPEVWFTSISTPIAMFADQSIAIPKNSHKIFALWLFYNLVMSTCYRSKIFTSIAFPPKETLPVSFQELAALPDWTLYYSYWPSSMYYEWKKSTNPVQASLFSRLILEKNRTECVVQAMLNPRTVCIEYDITLASVMAQKLTLKSNFQPAFLTKAGAFAQWAAPAFPKDFLYAEMFSKIVGMYRDYGMPWRVVGDVYERLRIGGRNQLVESKQTQLYQTLEAGISEHVQKEKSLKIHNLVVIFALFLISIVVSSLCFALEFLITVQ</sequence>
<evidence type="ECO:0000256" key="7">
    <source>
        <dbReference type="ARBA" id="ARBA00023180"/>
    </source>
</evidence>
<dbReference type="OrthoDB" id="6891213at2759"/>
<keyword evidence="6" id="KW-0675">Receptor</keyword>
<dbReference type="PANTHER" id="PTHR42643">
    <property type="entry name" value="IONOTROPIC RECEPTOR 20A-RELATED"/>
    <property type="match status" value="1"/>
</dbReference>
<feature type="transmembrane region" description="Helical" evidence="8">
    <location>
        <begin position="181"/>
        <end position="201"/>
    </location>
</feature>
<keyword evidence="10" id="KW-1185">Reference proteome</keyword>
<evidence type="ECO:0000256" key="1">
    <source>
        <dbReference type="ARBA" id="ARBA00004651"/>
    </source>
</evidence>
<feature type="non-terminal residue" evidence="9">
    <location>
        <position position="1"/>
    </location>
</feature>
<dbReference type="GO" id="GO:0005886">
    <property type="term" value="C:plasma membrane"/>
    <property type="evidence" value="ECO:0007669"/>
    <property type="project" value="UniProtKB-SubCell"/>
</dbReference>
<evidence type="ECO:0000313" key="9">
    <source>
        <dbReference type="EMBL" id="CAG7654472.1"/>
    </source>
</evidence>
<dbReference type="EMBL" id="CAJVCH010004679">
    <property type="protein sequence ID" value="CAG7654472.1"/>
    <property type="molecule type" value="Genomic_DNA"/>
</dbReference>
<evidence type="ECO:0000256" key="2">
    <source>
        <dbReference type="ARBA" id="ARBA00022475"/>
    </source>
</evidence>
<dbReference type="Proteomes" id="UP000708208">
    <property type="component" value="Unassembled WGS sequence"/>
</dbReference>
<accession>A0A8J2J5K8</accession>
<keyword evidence="4 8" id="KW-1133">Transmembrane helix</keyword>
<protein>
    <submittedName>
        <fullName evidence="9">Uncharacterized protein</fullName>
    </submittedName>
</protein>
<dbReference type="PANTHER" id="PTHR42643:SF30">
    <property type="entry name" value="IONOTROPIC RECEPTOR 40A-RELATED"/>
    <property type="match status" value="1"/>
</dbReference>
<dbReference type="AlphaFoldDB" id="A0A8J2J5K8"/>
<comment type="caution">
    <text evidence="9">The sequence shown here is derived from an EMBL/GenBank/DDBJ whole genome shotgun (WGS) entry which is preliminary data.</text>
</comment>
<comment type="subcellular location">
    <subcellularLocation>
        <location evidence="1">Cell membrane</location>
        <topology evidence="1">Multi-pass membrane protein</topology>
    </subcellularLocation>
</comment>
<evidence type="ECO:0000256" key="6">
    <source>
        <dbReference type="ARBA" id="ARBA00023170"/>
    </source>
</evidence>
<evidence type="ECO:0000313" key="10">
    <source>
        <dbReference type="Proteomes" id="UP000708208"/>
    </source>
</evidence>
<keyword evidence="3 8" id="KW-0812">Transmembrane</keyword>
<reference evidence="9" key="1">
    <citation type="submission" date="2021-06" db="EMBL/GenBank/DDBJ databases">
        <authorList>
            <person name="Hodson N. C."/>
            <person name="Mongue J. A."/>
            <person name="Jaron S. K."/>
        </authorList>
    </citation>
    <scope>NUCLEOTIDE SEQUENCE</scope>
</reference>